<keyword evidence="1" id="KW-0812">Transmembrane</keyword>
<keyword evidence="3" id="KW-1185">Reference proteome</keyword>
<keyword evidence="1" id="KW-0472">Membrane</keyword>
<reference evidence="2" key="1">
    <citation type="submission" date="2021-10" db="EMBL/GenBank/DDBJ databases">
        <title>Tropical sea cucumber genome reveals ecological adaptation and Cuvierian tubules defense mechanism.</title>
        <authorList>
            <person name="Chen T."/>
        </authorList>
    </citation>
    <scope>NUCLEOTIDE SEQUENCE</scope>
    <source>
        <strain evidence="2">Nanhai2018</strain>
        <tissue evidence="2">Muscle</tissue>
    </source>
</reference>
<name>A0A9Q1HA44_HOLLE</name>
<sequence>MKWYISHVTTRLIETCDGNPLAECRAPPHLYQRGFDTSTVNEISMCDPIPATTNYHVTTTLTTQSDPSTSLSSTEDHVTTPLSEAVRTITPQVPHEIKLSEGRFSSANPFRATSKMSDYTKRWVLEGEIVMYGALIAIFVIFVLLLVFAAVLCRMAHRQKILETVTISDSVKLTTEGATGKSLQDESELFLSSKTLHYDRRISGEYAEIPAFTKITNSTGGHSDIPQVDAKHFALDTQLTGTYTWQITAEESSWKQNSPPDLRKARQKPGDRFRQELQDNAYHSIPVNNSEYQSRIYNF</sequence>
<organism evidence="2 3">
    <name type="scientific">Holothuria leucospilota</name>
    <name type="common">Black long sea cucumber</name>
    <name type="synonym">Mertensiothuria leucospilota</name>
    <dbReference type="NCBI Taxonomy" id="206669"/>
    <lineage>
        <taxon>Eukaryota</taxon>
        <taxon>Metazoa</taxon>
        <taxon>Echinodermata</taxon>
        <taxon>Eleutherozoa</taxon>
        <taxon>Echinozoa</taxon>
        <taxon>Holothuroidea</taxon>
        <taxon>Aspidochirotacea</taxon>
        <taxon>Aspidochirotida</taxon>
        <taxon>Holothuriidae</taxon>
        <taxon>Holothuria</taxon>
    </lineage>
</organism>
<evidence type="ECO:0000256" key="1">
    <source>
        <dbReference type="SAM" id="Phobius"/>
    </source>
</evidence>
<feature type="transmembrane region" description="Helical" evidence="1">
    <location>
        <begin position="129"/>
        <end position="152"/>
    </location>
</feature>
<comment type="caution">
    <text evidence="2">The sequence shown here is derived from an EMBL/GenBank/DDBJ whole genome shotgun (WGS) entry which is preliminary data.</text>
</comment>
<dbReference type="EMBL" id="JAIZAY010000008">
    <property type="protein sequence ID" value="KAJ8037816.1"/>
    <property type="molecule type" value="Genomic_DNA"/>
</dbReference>
<keyword evidence="1" id="KW-1133">Transmembrane helix</keyword>
<evidence type="ECO:0000313" key="3">
    <source>
        <dbReference type="Proteomes" id="UP001152320"/>
    </source>
</evidence>
<protein>
    <submittedName>
        <fullName evidence="2">Uncharacterized protein</fullName>
    </submittedName>
</protein>
<evidence type="ECO:0000313" key="2">
    <source>
        <dbReference type="EMBL" id="KAJ8037816.1"/>
    </source>
</evidence>
<dbReference type="AlphaFoldDB" id="A0A9Q1HA44"/>
<accession>A0A9Q1HA44</accession>
<dbReference type="Proteomes" id="UP001152320">
    <property type="component" value="Chromosome 8"/>
</dbReference>
<gene>
    <name evidence="2" type="ORF">HOLleu_18725</name>
</gene>
<proteinExistence type="predicted"/>